<keyword evidence="4" id="KW-1185">Reference proteome</keyword>
<name>A0ABV7LTS5_9GAMM</name>
<dbReference type="RefSeq" id="WP_386776250.1">
    <property type="nucleotide sequence ID" value="NZ_JBHRUG010000031.1"/>
</dbReference>
<evidence type="ECO:0000313" key="4">
    <source>
        <dbReference type="Proteomes" id="UP001595579"/>
    </source>
</evidence>
<evidence type="ECO:0000256" key="1">
    <source>
        <dbReference type="SAM" id="MobiDB-lite"/>
    </source>
</evidence>
<feature type="domain" description="VWFA" evidence="2">
    <location>
        <begin position="352"/>
        <end position="526"/>
    </location>
</feature>
<protein>
    <recommendedName>
        <fullName evidence="2">VWFA domain-containing protein</fullName>
    </recommendedName>
</protein>
<feature type="region of interest" description="Disordered" evidence="1">
    <location>
        <begin position="207"/>
        <end position="250"/>
    </location>
</feature>
<organism evidence="3 4">
    <name type="scientific">Litchfieldella rifensis</name>
    <dbReference type="NCBI Taxonomy" id="762643"/>
    <lineage>
        <taxon>Bacteria</taxon>
        <taxon>Pseudomonadati</taxon>
        <taxon>Pseudomonadota</taxon>
        <taxon>Gammaproteobacteria</taxon>
        <taxon>Oceanospirillales</taxon>
        <taxon>Halomonadaceae</taxon>
        <taxon>Litchfieldella</taxon>
    </lineage>
</organism>
<dbReference type="SUPFAM" id="SSF53300">
    <property type="entry name" value="vWA-like"/>
    <property type="match status" value="1"/>
</dbReference>
<dbReference type="PANTHER" id="PTHR41248:SF1">
    <property type="entry name" value="NORD PROTEIN"/>
    <property type="match status" value="1"/>
</dbReference>
<dbReference type="PROSITE" id="PS50234">
    <property type="entry name" value="VWFA"/>
    <property type="match status" value="1"/>
</dbReference>
<reference evidence="4" key="1">
    <citation type="journal article" date="2019" name="Int. J. Syst. Evol. Microbiol.">
        <title>The Global Catalogue of Microorganisms (GCM) 10K type strain sequencing project: providing services to taxonomists for standard genome sequencing and annotation.</title>
        <authorList>
            <consortium name="The Broad Institute Genomics Platform"/>
            <consortium name="The Broad Institute Genome Sequencing Center for Infectious Disease"/>
            <person name="Wu L."/>
            <person name="Ma J."/>
        </authorList>
    </citation>
    <scope>NUCLEOTIDE SEQUENCE [LARGE SCALE GENOMIC DNA]</scope>
    <source>
        <strain evidence="4">CECT 7698</strain>
    </source>
</reference>
<evidence type="ECO:0000259" key="2">
    <source>
        <dbReference type="PROSITE" id="PS50234"/>
    </source>
</evidence>
<dbReference type="EMBL" id="JBHRUG010000031">
    <property type="protein sequence ID" value="MFC3285484.1"/>
    <property type="molecule type" value="Genomic_DNA"/>
</dbReference>
<dbReference type="InterPro" id="IPR025861">
    <property type="entry name" value="CobT_VWA_dom"/>
</dbReference>
<accession>A0ABV7LTS5</accession>
<dbReference type="Pfam" id="PF11775">
    <property type="entry name" value="CobT_C"/>
    <property type="match status" value="1"/>
</dbReference>
<proteinExistence type="predicted"/>
<dbReference type="Pfam" id="PF06213">
    <property type="entry name" value="CobT"/>
    <property type="match status" value="1"/>
</dbReference>
<sequence>MSRTSIEPPRIQGLVEAWCRTYGRDRPLTRFHEPIAPFSVRNRRESDAQAAWQRWHEPREDLRFTDIEWPWYAVLERARVETMASEHLPGMARNLGYLEALLPADPGMARLYRAARRIFDGQADIGTAILVREEEPKKRMLPRPSLKGWRLSWQPAPVTREAMSKPLTDAEIIEGLKAARSVLTDGGRFAEMLHPLIRVLVGFHGHGSRDDPAQNSAPSDDAMPDADSSSDEEHPDADIERPGGQRQDPVFTKAFPDYTVFTRDWDEEHLATRWYRPDDAAALKALNTLDRQRVRQLAHRLQRQLLAARLRHWSFDQEEGRLDSRRLARLVGTKPNHRVFRIENEAPVPEACVTLLVDQSGSMRGIRRHMAALAIDLAVHTLETCQVRCEVLGYTTRFSADNPVSQRWRKAGCRNSPGRLNALRHILYKTAEQPWRRARPQLGLLLREGFGHENIDGEALYWAARRLMRMPQARKVLVVLSDGAPHDEDTVRANGREFLDNHLRAVIAEVESSPIHLVAIGTGQDVGRFYRHAMTVRRPEAVAEVLFERLGDLLTRAQPDGNMR</sequence>
<feature type="compositionally biased region" description="Acidic residues" evidence="1">
    <location>
        <begin position="222"/>
        <end position="235"/>
    </location>
</feature>
<dbReference type="Proteomes" id="UP001595579">
    <property type="component" value="Unassembled WGS sequence"/>
</dbReference>
<dbReference type="PANTHER" id="PTHR41248">
    <property type="entry name" value="NORD PROTEIN"/>
    <property type="match status" value="1"/>
</dbReference>
<dbReference type="InterPro" id="IPR051928">
    <property type="entry name" value="NorD/CobT"/>
</dbReference>
<dbReference type="InterPro" id="IPR006538">
    <property type="entry name" value="CobT"/>
</dbReference>
<gene>
    <name evidence="3" type="ORF">ACFOEV_17935</name>
</gene>
<dbReference type="Gene3D" id="3.40.50.410">
    <property type="entry name" value="von Willebrand factor, type A domain"/>
    <property type="match status" value="1"/>
</dbReference>
<dbReference type="InterPro" id="IPR036465">
    <property type="entry name" value="vWFA_dom_sf"/>
</dbReference>
<evidence type="ECO:0000313" key="3">
    <source>
        <dbReference type="EMBL" id="MFC3285484.1"/>
    </source>
</evidence>
<dbReference type="InterPro" id="IPR002035">
    <property type="entry name" value="VWF_A"/>
</dbReference>
<dbReference type="PIRSF" id="PIRSF031715">
    <property type="entry name" value="Cob_chel_CobT"/>
    <property type="match status" value="1"/>
</dbReference>
<comment type="caution">
    <text evidence="3">The sequence shown here is derived from an EMBL/GenBank/DDBJ whole genome shotgun (WGS) entry which is preliminary data.</text>
</comment>